<reference evidence="1 2" key="1">
    <citation type="journal article" date="2017" name="BMC Genomics">
        <title>Comparative and functional genomics of the Lactococcus lactis taxon; insights into evolution and niche adaptation.</title>
        <authorList>
            <person name="Kelleher P."/>
            <person name="Bottacini F."/>
            <person name="Mahony J."/>
            <person name="Kilcawley K.N."/>
            <person name="van Sinderen D."/>
        </authorList>
    </citation>
    <scope>NUCLEOTIDE SEQUENCE [LARGE SCALE GENOMIC DNA]</scope>
    <source>
        <strain evidence="1 2">JM1</strain>
        <plasmid evidence="2">pmpjm1</plasmid>
    </source>
</reference>
<sequence length="90" mass="11013">MATKELIYFNKTKKSYEFASALTFLKQKNGVKMHCAKKKDLIRIAKEFKQENYFLLFVRDLTQQEISEFKNNPVDFYRRNMYLFRESVYF</sequence>
<organism evidence="1 2">
    <name type="scientific">Lactococcus lactis subsp. cremoris</name>
    <name type="common">Streptococcus cremoris</name>
    <dbReference type="NCBI Taxonomy" id="1359"/>
    <lineage>
        <taxon>Bacteria</taxon>
        <taxon>Bacillati</taxon>
        <taxon>Bacillota</taxon>
        <taxon>Bacilli</taxon>
        <taxon>Lactobacillales</taxon>
        <taxon>Streptococcaceae</taxon>
        <taxon>Lactococcus</taxon>
    </lineage>
</organism>
<protein>
    <submittedName>
        <fullName evidence="1">Uncharacterized protein</fullName>
    </submittedName>
</protein>
<gene>
    <name evidence="1" type="ORF">LLJM1_04200</name>
</gene>
<dbReference type="Proteomes" id="UP000191806">
    <property type="component" value="Plasmid pJM1A"/>
</dbReference>
<dbReference type="EMBL" id="CP016746">
    <property type="protein sequence ID" value="ARE27184.1"/>
    <property type="molecule type" value="Genomic_DNA"/>
</dbReference>
<evidence type="ECO:0000313" key="2">
    <source>
        <dbReference type="Proteomes" id="UP000191806"/>
    </source>
</evidence>
<dbReference type="RefSeq" id="WP_063280690.1">
    <property type="nucleotide sequence ID" value="NZ_CP016746.2"/>
</dbReference>
<proteinExistence type="predicted"/>
<dbReference type="AlphaFoldDB" id="A0A1V0PD46"/>
<accession>A0A1V0PD46</accession>
<geneLocation type="plasmid" evidence="2">
    <name>pmpjm1</name>
</geneLocation>
<keyword evidence="1" id="KW-0614">Plasmid</keyword>
<evidence type="ECO:0000313" key="1">
    <source>
        <dbReference type="EMBL" id="ARE27184.1"/>
    </source>
</evidence>
<name>A0A1V0PD46_LACLC</name>